<gene>
    <name evidence="2" type="ORF">H4683_001430</name>
</gene>
<reference evidence="2" key="1">
    <citation type="submission" date="2020-10" db="EMBL/GenBank/DDBJ databases">
        <title>Genomic Encyclopedia of Type Strains, Phase IV (KMG-IV): sequencing the most valuable type-strain genomes for metagenomic binning, comparative biology and taxonomic classification.</title>
        <authorList>
            <person name="Goeker M."/>
        </authorList>
    </citation>
    <scope>NUCLEOTIDE SEQUENCE</scope>
    <source>
        <strain evidence="2">DSM 13886</strain>
    </source>
</reference>
<organism evidence="2 3">
    <name type="scientific">Sporosarcina limicola</name>
    <dbReference type="NCBI Taxonomy" id="34101"/>
    <lineage>
        <taxon>Bacteria</taxon>
        <taxon>Bacillati</taxon>
        <taxon>Bacillota</taxon>
        <taxon>Bacilli</taxon>
        <taxon>Bacillales</taxon>
        <taxon>Caryophanaceae</taxon>
        <taxon>Sporosarcina</taxon>
    </lineage>
</organism>
<evidence type="ECO:0000313" key="2">
    <source>
        <dbReference type="EMBL" id="MBE1554355.1"/>
    </source>
</evidence>
<protein>
    <recommendedName>
        <fullName evidence="4">Lipoprotein</fullName>
    </recommendedName>
</protein>
<dbReference type="PROSITE" id="PS51257">
    <property type="entry name" value="PROKAR_LIPOPROTEIN"/>
    <property type="match status" value="1"/>
</dbReference>
<comment type="caution">
    <text evidence="2">The sequence shown here is derived from an EMBL/GenBank/DDBJ whole genome shotgun (WGS) entry which is preliminary data.</text>
</comment>
<evidence type="ECO:0008006" key="4">
    <source>
        <dbReference type="Google" id="ProtNLM"/>
    </source>
</evidence>
<sequence>MFRQWKFIFLLALSLSLLVGCGRSLDERATAGIEATREIFDTNDKHHTDEIEGVKLYKPAGFEINENSDAQNIVFTKNDEPFILFINPNEASDSELFYNLLLADENKEIIEQATFSDKGIFGFAAVVKSEDGHIELITSVGGTKMTTVTKQNNIEENMARMMEIVRSIKQGT</sequence>
<feature type="chain" id="PRO_5038526312" description="Lipoprotein" evidence="1">
    <location>
        <begin position="20"/>
        <end position="172"/>
    </location>
</feature>
<dbReference type="Proteomes" id="UP000658225">
    <property type="component" value="Unassembled WGS sequence"/>
</dbReference>
<proteinExistence type="predicted"/>
<evidence type="ECO:0000313" key="3">
    <source>
        <dbReference type="Proteomes" id="UP000658225"/>
    </source>
</evidence>
<accession>A0A927RCH0</accession>
<dbReference type="EMBL" id="JADBEL010000005">
    <property type="protein sequence ID" value="MBE1554355.1"/>
    <property type="molecule type" value="Genomic_DNA"/>
</dbReference>
<dbReference type="RefSeq" id="WP_192598131.1">
    <property type="nucleotide sequence ID" value="NZ_JADBEL010000005.1"/>
</dbReference>
<name>A0A927RCH0_9BACL</name>
<keyword evidence="3" id="KW-1185">Reference proteome</keyword>
<evidence type="ECO:0000256" key="1">
    <source>
        <dbReference type="SAM" id="SignalP"/>
    </source>
</evidence>
<dbReference type="AlphaFoldDB" id="A0A927RCH0"/>
<feature type="signal peptide" evidence="1">
    <location>
        <begin position="1"/>
        <end position="19"/>
    </location>
</feature>
<keyword evidence="1" id="KW-0732">Signal</keyword>